<feature type="domain" description="Cation efflux protein cytoplasmic" evidence="11">
    <location>
        <begin position="229"/>
        <end position="302"/>
    </location>
</feature>
<dbReference type="InterPro" id="IPR027469">
    <property type="entry name" value="Cation_efflux_TMD_sf"/>
</dbReference>
<evidence type="ECO:0000256" key="8">
    <source>
        <dbReference type="ARBA" id="ARBA00023136"/>
    </source>
</evidence>
<dbReference type="InterPro" id="IPR002524">
    <property type="entry name" value="Cation_efflux"/>
</dbReference>
<dbReference type="InterPro" id="IPR058533">
    <property type="entry name" value="Cation_efflux_TM"/>
</dbReference>
<gene>
    <name evidence="12" type="ORF">ACFOFO_21010</name>
</gene>
<feature type="domain" description="Cation efflux protein transmembrane" evidence="10">
    <location>
        <begin position="38"/>
        <end position="225"/>
    </location>
</feature>
<name>A0ABV7F8J7_9BURK</name>
<evidence type="ECO:0000256" key="4">
    <source>
        <dbReference type="ARBA" id="ARBA00022692"/>
    </source>
</evidence>
<reference evidence="13" key="1">
    <citation type="journal article" date="2019" name="Int. J. Syst. Evol. Microbiol.">
        <title>The Global Catalogue of Microorganisms (GCM) 10K type strain sequencing project: providing services to taxonomists for standard genome sequencing and annotation.</title>
        <authorList>
            <consortium name="The Broad Institute Genomics Platform"/>
            <consortium name="The Broad Institute Genome Sequencing Center for Infectious Disease"/>
            <person name="Wu L."/>
            <person name="Ma J."/>
        </authorList>
    </citation>
    <scope>NUCLEOTIDE SEQUENCE [LARGE SCALE GENOMIC DNA]</scope>
    <source>
        <strain evidence="13">KCTC 42986</strain>
    </source>
</reference>
<keyword evidence="5" id="KW-0864">Zinc transport</keyword>
<comment type="caution">
    <text evidence="12">The sequence shown here is derived from an EMBL/GenBank/DDBJ whole genome shotgun (WGS) entry which is preliminary data.</text>
</comment>
<dbReference type="NCBIfam" id="TIGR01297">
    <property type="entry name" value="CDF"/>
    <property type="match status" value="1"/>
</dbReference>
<comment type="similarity">
    <text evidence="2">Belongs to the cation diffusion facilitator (CDF) transporter (TC 2.A.4) family. SLC30A subfamily.</text>
</comment>
<keyword evidence="13" id="KW-1185">Reference proteome</keyword>
<feature type="transmembrane region" description="Helical" evidence="9">
    <location>
        <begin position="200"/>
        <end position="218"/>
    </location>
</feature>
<dbReference type="Pfam" id="PF16916">
    <property type="entry name" value="ZT_dimer"/>
    <property type="match status" value="1"/>
</dbReference>
<dbReference type="EMBL" id="JBHRTP010000078">
    <property type="protein sequence ID" value="MFC3110413.1"/>
    <property type="molecule type" value="Genomic_DNA"/>
</dbReference>
<dbReference type="Proteomes" id="UP001595530">
    <property type="component" value="Unassembled WGS sequence"/>
</dbReference>
<feature type="transmembrane region" description="Helical" evidence="9">
    <location>
        <begin position="102"/>
        <end position="121"/>
    </location>
</feature>
<dbReference type="Gene3D" id="1.20.1510.10">
    <property type="entry name" value="Cation efflux protein transmembrane domain"/>
    <property type="match status" value="1"/>
</dbReference>
<evidence type="ECO:0000256" key="7">
    <source>
        <dbReference type="ARBA" id="ARBA00023065"/>
    </source>
</evidence>
<evidence type="ECO:0000256" key="3">
    <source>
        <dbReference type="ARBA" id="ARBA00022448"/>
    </source>
</evidence>
<evidence type="ECO:0000256" key="2">
    <source>
        <dbReference type="ARBA" id="ARBA00008873"/>
    </source>
</evidence>
<evidence type="ECO:0000256" key="6">
    <source>
        <dbReference type="ARBA" id="ARBA00022989"/>
    </source>
</evidence>
<evidence type="ECO:0000256" key="9">
    <source>
        <dbReference type="SAM" id="Phobius"/>
    </source>
</evidence>
<keyword evidence="3" id="KW-0813">Transport</keyword>
<evidence type="ECO:0000259" key="10">
    <source>
        <dbReference type="Pfam" id="PF01545"/>
    </source>
</evidence>
<organism evidence="12 13">
    <name type="scientific">Undibacterium arcticum</name>
    <dbReference type="NCBI Taxonomy" id="1762892"/>
    <lineage>
        <taxon>Bacteria</taxon>
        <taxon>Pseudomonadati</taxon>
        <taxon>Pseudomonadota</taxon>
        <taxon>Betaproteobacteria</taxon>
        <taxon>Burkholderiales</taxon>
        <taxon>Oxalobacteraceae</taxon>
        <taxon>Undibacterium</taxon>
    </lineage>
</organism>
<keyword evidence="8 9" id="KW-0472">Membrane</keyword>
<evidence type="ECO:0000256" key="5">
    <source>
        <dbReference type="ARBA" id="ARBA00022906"/>
    </source>
</evidence>
<proteinExistence type="inferred from homology"/>
<dbReference type="InterPro" id="IPR036837">
    <property type="entry name" value="Cation_efflux_CTD_sf"/>
</dbReference>
<keyword evidence="6 9" id="KW-1133">Transmembrane helix</keyword>
<comment type="subcellular location">
    <subcellularLocation>
        <location evidence="1">Membrane</location>
        <topology evidence="1">Multi-pass membrane protein</topology>
    </subcellularLocation>
</comment>
<keyword evidence="5" id="KW-0862">Zinc</keyword>
<dbReference type="InterPro" id="IPR050681">
    <property type="entry name" value="CDF/SLC30A"/>
</dbReference>
<keyword evidence="4 9" id="KW-0812">Transmembrane</keyword>
<keyword evidence="7" id="KW-0406">Ion transport</keyword>
<evidence type="ECO:0000313" key="13">
    <source>
        <dbReference type="Proteomes" id="UP001595530"/>
    </source>
</evidence>
<feature type="transmembrane region" description="Helical" evidence="9">
    <location>
        <begin position="168"/>
        <end position="194"/>
    </location>
</feature>
<protein>
    <submittedName>
        <fullName evidence="12">Cation diffusion facilitator family transporter</fullName>
    </submittedName>
</protein>
<feature type="transmembrane region" description="Helical" evidence="9">
    <location>
        <begin position="34"/>
        <end position="55"/>
    </location>
</feature>
<dbReference type="SUPFAM" id="SSF160240">
    <property type="entry name" value="Cation efflux protein cytoplasmic domain-like"/>
    <property type="match status" value="1"/>
</dbReference>
<accession>A0ABV7F8J7</accession>
<dbReference type="PANTHER" id="PTHR11562">
    <property type="entry name" value="CATION EFFLUX PROTEIN/ ZINC TRANSPORTER"/>
    <property type="match status" value="1"/>
</dbReference>
<feature type="transmembrane region" description="Helical" evidence="9">
    <location>
        <begin position="133"/>
        <end position="156"/>
    </location>
</feature>
<dbReference type="InterPro" id="IPR027470">
    <property type="entry name" value="Cation_efflux_CTD"/>
</dbReference>
<dbReference type="RefSeq" id="WP_390332734.1">
    <property type="nucleotide sequence ID" value="NZ_JBHRTP010000078.1"/>
</dbReference>
<dbReference type="SUPFAM" id="SSF161111">
    <property type="entry name" value="Cation efflux protein transmembrane domain-like"/>
    <property type="match status" value="1"/>
</dbReference>
<sequence>MPNSHQPAESSHLHAHHAGDAAHAHFFENRSQKILSWSLVLTLCFAIVEVIAGFASNSLALISDAGHMVTDAAALGLALLAQIISRRPPSAKHSFGFGRAEALAAFINAIAMLALVSWIIFEAVQRFAKPESVKGAMVLVVAAIGLAINLVVAWVLSHDKESLNTKAALLHVMGDLLGSVAAIVAGAVIFQTGWMQIDPLLSICVSLLILKSTISILAQSYHFLMQGVPHHIDYVEVGDHLADIDGVLSVHDLHVWEMSPGHPALIGHVEIGDLRQWPQVLHEIKTMLLERHGIDHVTMQPELPDMAVGHVCVLTQPAESGHHHHH</sequence>
<evidence type="ECO:0000313" key="12">
    <source>
        <dbReference type="EMBL" id="MFC3110413.1"/>
    </source>
</evidence>
<dbReference type="Pfam" id="PF01545">
    <property type="entry name" value="Cation_efflux"/>
    <property type="match status" value="1"/>
</dbReference>
<dbReference type="PANTHER" id="PTHR11562:SF17">
    <property type="entry name" value="RE54080P-RELATED"/>
    <property type="match status" value="1"/>
</dbReference>
<evidence type="ECO:0000256" key="1">
    <source>
        <dbReference type="ARBA" id="ARBA00004141"/>
    </source>
</evidence>
<evidence type="ECO:0000259" key="11">
    <source>
        <dbReference type="Pfam" id="PF16916"/>
    </source>
</evidence>